<name>A0ABW6GNG7_9ACTN</name>
<evidence type="ECO:0000313" key="7">
    <source>
        <dbReference type="Proteomes" id="UP001599542"/>
    </source>
</evidence>
<feature type="transmembrane region" description="Helical" evidence="4">
    <location>
        <begin position="392"/>
        <end position="421"/>
    </location>
</feature>
<dbReference type="EMBL" id="JBHYPX010000040">
    <property type="protein sequence ID" value="MFE1354292.1"/>
    <property type="molecule type" value="Genomic_DNA"/>
</dbReference>
<dbReference type="InterPro" id="IPR059000">
    <property type="entry name" value="ATPase_P-type_domA"/>
</dbReference>
<keyword evidence="4" id="KW-0472">Membrane</keyword>
<dbReference type="InterPro" id="IPR036163">
    <property type="entry name" value="HMA_dom_sf"/>
</dbReference>
<comment type="subcellular location">
    <subcellularLocation>
        <location evidence="1">Cell membrane</location>
        <topology evidence="1">Multi-pass membrane protein</topology>
    </subcellularLocation>
</comment>
<dbReference type="SUPFAM" id="SSF55008">
    <property type="entry name" value="HMA, heavy metal-associated domain"/>
    <property type="match status" value="1"/>
</dbReference>
<comment type="caution">
    <text evidence="6">The sequence shown here is derived from an EMBL/GenBank/DDBJ whole genome shotgun (WGS) entry which is preliminary data.</text>
</comment>
<dbReference type="InterPro" id="IPR008250">
    <property type="entry name" value="ATPase_P-typ_transduc_dom_A_sf"/>
</dbReference>
<dbReference type="InterPro" id="IPR017969">
    <property type="entry name" value="Heavy-metal-associated_CS"/>
</dbReference>
<dbReference type="PANTHER" id="PTHR43520:SF8">
    <property type="entry name" value="P-TYPE CU(+) TRANSPORTER"/>
    <property type="match status" value="1"/>
</dbReference>
<keyword evidence="3" id="KW-1278">Translocase</keyword>
<feature type="transmembrane region" description="Helical" evidence="4">
    <location>
        <begin position="210"/>
        <end position="228"/>
    </location>
</feature>
<organism evidence="6 7">
    <name type="scientific">Kitasatospora phosalacinea</name>
    <dbReference type="NCBI Taxonomy" id="2065"/>
    <lineage>
        <taxon>Bacteria</taxon>
        <taxon>Bacillati</taxon>
        <taxon>Actinomycetota</taxon>
        <taxon>Actinomycetes</taxon>
        <taxon>Kitasatosporales</taxon>
        <taxon>Streptomycetaceae</taxon>
        <taxon>Kitasatospora</taxon>
    </lineage>
</organism>
<proteinExistence type="predicted"/>
<dbReference type="Pfam" id="PF00122">
    <property type="entry name" value="E1-E2_ATPase"/>
    <property type="match status" value="1"/>
</dbReference>
<keyword evidence="4" id="KW-1133">Transmembrane helix</keyword>
<evidence type="ECO:0000259" key="5">
    <source>
        <dbReference type="PROSITE" id="PS50846"/>
    </source>
</evidence>
<protein>
    <submittedName>
        <fullName evidence="6">Heavy metal translocating P-type ATPase</fullName>
    </submittedName>
</protein>
<gene>
    <name evidence="6" type="ORF">ACFW6T_20115</name>
</gene>
<keyword evidence="2" id="KW-0479">Metal-binding</keyword>
<keyword evidence="4" id="KW-0812">Transmembrane</keyword>
<evidence type="ECO:0000256" key="2">
    <source>
        <dbReference type="ARBA" id="ARBA00022723"/>
    </source>
</evidence>
<dbReference type="PROSITE" id="PS50846">
    <property type="entry name" value="HMA_2"/>
    <property type="match status" value="1"/>
</dbReference>
<feature type="non-terminal residue" evidence="6">
    <location>
        <position position="427"/>
    </location>
</feature>
<dbReference type="InterPro" id="IPR006121">
    <property type="entry name" value="HMA_dom"/>
</dbReference>
<dbReference type="SUPFAM" id="SSF81653">
    <property type="entry name" value="Calcium ATPase, transduction domain A"/>
    <property type="match status" value="1"/>
</dbReference>
<dbReference type="Pfam" id="PF00403">
    <property type="entry name" value="HMA"/>
    <property type="match status" value="1"/>
</dbReference>
<dbReference type="PANTHER" id="PTHR43520">
    <property type="entry name" value="ATP7, ISOFORM B"/>
    <property type="match status" value="1"/>
</dbReference>
<reference evidence="6 7" key="1">
    <citation type="submission" date="2024-09" db="EMBL/GenBank/DDBJ databases">
        <title>The Natural Products Discovery Center: Release of the First 8490 Sequenced Strains for Exploring Actinobacteria Biosynthetic Diversity.</title>
        <authorList>
            <person name="Kalkreuter E."/>
            <person name="Kautsar S.A."/>
            <person name="Yang D."/>
            <person name="Bader C.D."/>
            <person name="Teijaro C.N."/>
            <person name="Fluegel L."/>
            <person name="Davis C.M."/>
            <person name="Simpson J.R."/>
            <person name="Lauterbach L."/>
            <person name="Steele A.D."/>
            <person name="Gui C."/>
            <person name="Meng S."/>
            <person name="Li G."/>
            <person name="Viehrig K."/>
            <person name="Ye F."/>
            <person name="Su P."/>
            <person name="Kiefer A.F."/>
            <person name="Nichols A."/>
            <person name="Cepeda A.J."/>
            <person name="Yan W."/>
            <person name="Fan B."/>
            <person name="Jiang Y."/>
            <person name="Adhikari A."/>
            <person name="Zheng C.-J."/>
            <person name="Schuster L."/>
            <person name="Cowan T.M."/>
            <person name="Smanski M.J."/>
            <person name="Chevrette M.G."/>
            <person name="De Carvalho L.P.S."/>
            <person name="Shen B."/>
        </authorList>
    </citation>
    <scope>NUCLEOTIDE SEQUENCE [LARGE SCALE GENOMIC DNA]</scope>
    <source>
        <strain evidence="6 7">NPDC058753</strain>
    </source>
</reference>
<accession>A0ABW6GNG7</accession>
<keyword evidence="7" id="KW-1185">Reference proteome</keyword>
<dbReference type="Gene3D" id="2.70.150.10">
    <property type="entry name" value="Calcium-transporting ATPase, cytoplasmic transduction domain A"/>
    <property type="match status" value="1"/>
</dbReference>
<feature type="transmembrane region" description="Helical" evidence="4">
    <location>
        <begin position="134"/>
        <end position="151"/>
    </location>
</feature>
<dbReference type="Proteomes" id="UP001599542">
    <property type="component" value="Unassembled WGS sequence"/>
</dbReference>
<feature type="transmembrane region" description="Helical" evidence="4">
    <location>
        <begin position="110"/>
        <end position="128"/>
    </location>
</feature>
<dbReference type="PROSITE" id="PS01047">
    <property type="entry name" value="HMA_1"/>
    <property type="match status" value="1"/>
</dbReference>
<evidence type="ECO:0000313" key="6">
    <source>
        <dbReference type="EMBL" id="MFE1354292.1"/>
    </source>
</evidence>
<feature type="transmembrane region" description="Helical" evidence="4">
    <location>
        <begin position="366"/>
        <end position="386"/>
    </location>
</feature>
<evidence type="ECO:0000256" key="1">
    <source>
        <dbReference type="ARBA" id="ARBA00004651"/>
    </source>
</evidence>
<dbReference type="RefSeq" id="WP_380563893.1">
    <property type="nucleotide sequence ID" value="NZ_JBHYPX010000040.1"/>
</dbReference>
<feature type="domain" description="HMA" evidence="5">
    <location>
        <begin position="10"/>
        <end position="74"/>
    </location>
</feature>
<dbReference type="NCBIfam" id="TIGR01494">
    <property type="entry name" value="ATPase_P-type"/>
    <property type="match status" value="1"/>
</dbReference>
<dbReference type="SUPFAM" id="SSF81665">
    <property type="entry name" value="Calcium ATPase, transmembrane domain M"/>
    <property type="match status" value="1"/>
</dbReference>
<dbReference type="InterPro" id="IPR023298">
    <property type="entry name" value="ATPase_P-typ_TM_dom_sf"/>
</dbReference>
<dbReference type="CDD" id="cd00371">
    <property type="entry name" value="HMA"/>
    <property type="match status" value="1"/>
</dbReference>
<dbReference type="Gene3D" id="3.30.70.100">
    <property type="match status" value="1"/>
</dbReference>
<feature type="transmembrane region" description="Helical" evidence="4">
    <location>
        <begin position="171"/>
        <end position="190"/>
    </location>
</feature>
<sequence>MTTQAAPASTEVELRIGGMTCASCAARIEKKLNRMDGVRATVNYATEKAKVVVDGPVEVADLIATVEATGYTAALPEPPAAAEAAAGTDGADGAAATGPADELAPLRQRLVTAVALAVPVIAMAMVPALQFDNWQWLSLTLAAPVVTYAAWPFHRAAWTNARHGAATMDTLVSVGTGAAFLWSLWALFFGDAGMTGMRHGFEFTIARSDGASNIYLEAAAGVTAFILAGRYFEARSKRTAGAALKALLELGAKDVTVLRDGREVRVPVGQLAVGDRFVVRPGEKVATDGSVVEGSSAVDASMLTGESAPVEVGPGDGVTGATVNAGGRLVVEATRIGADTQLARMAKLVEDAQNGKAAAQRLADRISGVFVPIVIALALATLGYWLGSGEGWSAAFTAAVAVLIIACPCALGLATPTALLVGTGRGA</sequence>
<evidence type="ECO:0000256" key="3">
    <source>
        <dbReference type="ARBA" id="ARBA00022967"/>
    </source>
</evidence>
<dbReference type="InterPro" id="IPR001757">
    <property type="entry name" value="P_typ_ATPase"/>
</dbReference>
<evidence type="ECO:0000256" key="4">
    <source>
        <dbReference type="SAM" id="Phobius"/>
    </source>
</evidence>